<dbReference type="CDD" id="cd03386">
    <property type="entry name" value="PAP2_Aur1_like"/>
    <property type="match status" value="1"/>
</dbReference>
<protein>
    <submittedName>
        <fullName evidence="8">PAP2 superfamily protein</fullName>
    </submittedName>
</protein>
<dbReference type="Pfam" id="PF14378">
    <property type="entry name" value="PAP2_3"/>
    <property type="match status" value="1"/>
</dbReference>
<dbReference type="Proteomes" id="UP001063166">
    <property type="component" value="Unassembled WGS sequence"/>
</dbReference>
<feature type="transmembrane region" description="Helical" evidence="6">
    <location>
        <begin position="76"/>
        <end position="96"/>
    </location>
</feature>
<evidence type="ECO:0000256" key="4">
    <source>
        <dbReference type="ARBA" id="ARBA00023136"/>
    </source>
</evidence>
<dbReference type="OrthoDB" id="5784at2759"/>
<evidence type="ECO:0000313" key="9">
    <source>
        <dbReference type="Proteomes" id="UP001063166"/>
    </source>
</evidence>
<reference evidence="8" key="1">
    <citation type="submission" date="2022-07" db="EMBL/GenBank/DDBJ databases">
        <title>The genome of Lyophyllum shimeji provides insight into the initial evolution of ectomycorrhizal fungal genome.</title>
        <authorList>
            <person name="Kobayashi Y."/>
            <person name="Shibata T."/>
            <person name="Hirakawa H."/>
            <person name="Shigenobu S."/>
            <person name="Nishiyama T."/>
            <person name="Yamada A."/>
            <person name="Hasebe M."/>
            <person name="Kawaguchi M."/>
        </authorList>
    </citation>
    <scope>NUCLEOTIDE SEQUENCE</scope>
    <source>
        <strain evidence="8">AT787</strain>
    </source>
</reference>
<name>A0A9P3PWK3_LYOSH</name>
<keyword evidence="9" id="KW-1185">Reference proteome</keyword>
<evidence type="ECO:0000256" key="1">
    <source>
        <dbReference type="ARBA" id="ARBA00004141"/>
    </source>
</evidence>
<dbReference type="PANTHER" id="PTHR31310:SF11">
    <property type="entry name" value="INOSITOL PHOSPHORYLCERAMIDE SYNTHASE CATALYTIC SUBUNIT AUR1"/>
    <property type="match status" value="1"/>
</dbReference>
<dbReference type="SUPFAM" id="SSF48317">
    <property type="entry name" value="Acid phosphatase/Vanadium-dependent haloperoxidase"/>
    <property type="match status" value="1"/>
</dbReference>
<organism evidence="8 9">
    <name type="scientific">Lyophyllum shimeji</name>
    <name type="common">Hon-shimeji</name>
    <name type="synonym">Tricholoma shimeji</name>
    <dbReference type="NCBI Taxonomy" id="47721"/>
    <lineage>
        <taxon>Eukaryota</taxon>
        <taxon>Fungi</taxon>
        <taxon>Dikarya</taxon>
        <taxon>Basidiomycota</taxon>
        <taxon>Agaricomycotina</taxon>
        <taxon>Agaricomycetes</taxon>
        <taxon>Agaricomycetidae</taxon>
        <taxon>Agaricales</taxon>
        <taxon>Tricholomatineae</taxon>
        <taxon>Lyophyllaceae</taxon>
        <taxon>Lyophyllum</taxon>
    </lineage>
</organism>
<dbReference type="PANTHER" id="PTHR31310">
    <property type="match status" value="1"/>
</dbReference>
<feature type="compositionally biased region" description="Polar residues" evidence="5">
    <location>
        <begin position="380"/>
        <end position="390"/>
    </location>
</feature>
<comment type="subcellular location">
    <subcellularLocation>
        <location evidence="1">Membrane</location>
        <topology evidence="1">Multi-pass membrane protein</topology>
    </subcellularLocation>
</comment>
<dbReference type="InterPro" id="IPR000326">
    <property type="entry name" value="PAP2/HPO"/>
</dbReference>
<proteinExistence type="predicted"/>
<feature type="transmembrane region" description="Helical" evidence="6">
    <location>
        <begin position="189"/>
        <end position="211"/>
    </location>
</feature>
<dbReference type="GO" id="GO:0016020">
    <property type="term" value="C:membrane"/>
    <property type="evidence" value="ECO:0007669"/>
    <property type="project" value="UniProtKB-SubCell"/>
</dbReference>
<comment type="caution">
    <text evidence="8">The sequence shown here is derived from an EMBL/GenBank/DDBJ whole genome shotgun (WGS) entry which is preliminary data.</text>
</comment>
<feature type="region of interest" description="Disordered" evidence="5">
    <location>
        <begin position="365"/>
        <end position="459"/>
    </location>
</feature>
<feature type="domain" description="Phosphatidic acid phosphatase type 2/haloperoxidase" evidence="7">
    <location>
        <begin position="183"/>
        <end position="320"/>
    </location>
</feature>
<accession>A0A9P3PWK3</accession>
<dbReference type="Gene3D" id="1.20.144.10">
    <property type="entry name" value="Phosphatidic acid phosphatase type 2/haloperoxidase"/>
    <property type="match status" value="1"/>
</dbReference>
<dbReference type="InterPro" id="IPR052185">
    <property type="entry name" value="IPC_Synthase-Related"/>
</dbReference>
<evidence type="ECO:0000313" key="8">
    <source>
        <dbReference type="EMBL" id="GLB42904.1"/>
    </source>
</evidence>
<evidence type="ECO:0000256" key="3">
    <source>
        <dbReference type="ARBA" id="ARBA00022989"/>
    </source>
</evidence>
<dbReference type="InterPro" id="IPR036938">
    <property type="entry name" value="PAP2/HPO_sf"/>
</dbReference>
<feature type="transmembrane region" description="Helical" evidence="6">
    <location>
        <begin position="153"/>
        <end position="177"/>
    </location>
</feature>
<dbReference type="GO" id="GO:0006676">
    <property type="term" value="P:mannosyl diphosphorylinositol ceramide metabolic process"/>
    <property type="evidence" value="ECO:0007669"/>
    <property type="project" value="TreeGrafter"/>
</dbReference>
<dbReference type="AlphaFoldDB" id="A0A9P3PWK3"/>
<keyword evidence="3 6" id="KW-1133">Transmembrane helix</keyword>
<evidence type="ECO:0000259" key="7">
    <source>
        <dbReference type="SMART" id="SM00014"/>
    </source>
</evidence>
<gene>
    <name evidence="8" type="primary">AUR1</name>
    <name evidence="8" type="ORF">LshimejAT787_1203530</name>
</gene>
<feature type="compositionally biased region" description="Basic and acidic residues" evidence="5">
    <location>
        <begin position="447"/>
        <end position="459"/>
    </location>
</feature>
<evidence type="ECO:0000256" key="6">
    <source>
        <dbReference type="SAM" id="Phobius"/>
    </source>
</evidence>
<dbReference type="GO" id="GO:0070916">
    <property type="term" value="C:inositol phosphoceramide synthase complex"/>
    <property type="evidence" value="ECO:0007669"/>
    <property type="project" value="TreeGrafter"/>
</dbReference>
<dbReference type="SMART" id="SM00014">
    <property type="entry name" value="acidPPc"/>
    <property type="match status" value="1"/>
</dbReference>
<keyword evidence="4 6" id="KW-0472">Membrane</keyword>
<dbReference type="InterPro" id="IPR026841">
    <property type="entry name" value="Aur1/Ipt1"/>
</dbReference>
<feature type="transmembrane region" description="Helical" evidence="6">
    <location>
        <begin position="301"/>
        <end position="320"/>
    </location>
</feature>
<sequence>MTATRHRGGLSRTVNTLVQALVAAVGRLDKSLSPTVTLDRLRKHHFTLADSVHIFHIANAVWWLTLMQVPGYPLKLAIPVLWTLALIIPFTSQFFVPATPIFTYLITYYSSRFIPTPWRPEISVSLLPTLESVLYGANISDILTRFTHPILDIIAWLPYGVGHFIIPFFVAAFLWLFRSKESLHLWARAFGYFNFCGVVIQIFFPCSAPWYELIHGLTPANYTMKGSPGGLARIDALLHSQTYTVGFSNAPVVFGAFPSMHAGCATIEALFIAHFFPQTARYVWLYAGVLYWATMYLTHHYLIDVVGGACLAIAFFYLFLPDDLRGEVALAPPAGLGRPQKSKYEVYDLDGPASRGAMDAAAFDLSEPSSDEEEVDITYRSPNPGTTPNGTAVPVPRKEGGQGKKSHRHTASIASLIRGEERSAEDGWSPVAAAFNIPQQRGGGSRDGSRDRSNGDARR</sequence>
<evidence type="ECO:0000256" key="5">
    <source>
        <dbReference type="SAM" id="MobiDB-lite"/>
    </source>
</evidence>
<dbReference type="EMBL" id="BRPK01000012">
    <property type="protein sequence ID" value="GLB42904.1"/>
    <property type="molecule type" value="Genomic_DNA"/>
</dbReference>
<dbReference type="GO" id="GO:0030148">
    <property type="term" value="P:sphingolipid biosynthetic process"/>
    <property type="evidence" value="ECO:0007669"/>
    <property type="project" value="TreeGrafter"/>
</dbReference>
<keyword evidence="2 6" id="KW-0812">Transmembrane</keyword>
<evidence type="ECO:0000256" key="2">
    <source>
        <dbReference type="ARBA" id="ARBA00022692"/>
    </source>
</evidence>